<dbReference type="PROSITE" id="PS00455">
    <property type="entry name" value="AMP_BINDING"/>
    <property type="match status" value="1"/>
</dbReference>
<protein>
    <submittedName>
        <fullName evidence="3">D-alanine--poly(Phosphoribitol) ligase</fullName>
    </submittedName>
</protein>
<dbReference type="RefSeq" id="WP_131889594.1">
    <property type="nucleotide sequence ID" value="NZ_SMKU01000012.1"/>
</dbReference>
<accession>A0A4R5CDW8</accession>
<evidence type="ECO:0000313" key="4">
    <source>
        <dbReference type="Proteomes" id="UP000294513"/>
    </source>
</evidence>
<dbReference type="OrthoDB" id="3802848at2"/>
<reference evidence="3 4" key="1">
    <citation type="submission" date="2019-03" db="EMBL/GenBank/DDBJ databases">
        <title>Draft genome sequences of novel Actinobacteria.</title>
        <authorList>
            <person name="Sahin N."/>
            <person name="Ay H."/>
            <person name="Saygin H."/>
        </authorList>
    </citation>
    <scope>NUCLEOTIDE SEQUENCE [LARGE SCALE GENOMIC DNA]</scope>
    <source>
        <strain evidence="3 4">H3C3</strain>
    </source>
</reference>
<dbReference type="Gene3D" id="3.40.50.12780">
    <property type="entry name" value="N-terminal domain of ligase-like"/>
    <property type="match status" value="1"/>
</dbReference>
<proteinExistence type="predicted"/>
<dbReference type="GO" id="GO:0044550">
    <property type="term" value="P:secondary metabolite biosynthetic process"/>
    <property type="evidence" value="ECO:0007669"/>
    <property type="project" value="TreeGrafter"/>
</dbReference>
<dbReference type="GO" id="GO:0031177">
    <property type="term" value="F:phosphopantetheine binding"/>
    <property type="evidence" value="ECO:0007669"/>
    <property type="project" value="TreeGrafter"/>
</dbReference>
<dbReference type="Gene3D" id="3.30.300.30">
    <property type="match status" value="1"/>
</dbReference>
<comment type="caution">
    <text evidence="3">The sequence shown here is derived from an EMBL/GenBank/DDBJ whole genome shotgun (WGS) entry which is preliminary data.</text>
</comment>
<dbReference type="InterPro" id="IPR020845">
    <property type="entry name" value="AMP-binding_CS"/>
</dbReference>
<dbReference type="InterPro" id="IPR045851">
    <property type="entry name" value="AMP-bd_C_sf"/>
</dbReference>
<sequence length="511" mass="55579">MKTMYEWFDTSVRRHPDHIALDVAGTEYTYRELASEVRLRATAIQEALGRRPRRVLMMADRTAHSYFIYLAAQRLGAAVVPVVPTFPQDRIRAIAAAAGAEIYAHGQSDEKIETAESGLGDSRHGDDGRNDQDGIAYILYTSGSTGTPKGVPVGHDNISAYLSHNIERYQAGPGCRLSHMYQLTFDPSVFDMFISWGSGATLVVADRDDMLDPAGYAKRHNLTHWLSVPSVVSLAARLGRLPAGCMPEMRYSLFGGEPLTVQQAEAWRNAAPNAVLGNIYGPTEVTITCTAFHVPPGEPLPRTSNGTVPIGTVDPGQSYVVLDGDGRESTLGEMCVRGTQRIAGYLNPDDNTDRFISYSAPGPAVPYKGEEPLTPAHWYRTGDRVQVLPDGNLVHLGRLDSQIKLHGYRIELGEIESVLREHPAVLEAVVVVTHVGDDASLLQAIYTGRPVPNGELLATLGRRLPPQMLPRSFHYLPQLPLTANGKVDRGALTHLVSAAPGSPVPADGRDR</sequence>
<name>A0A4R5CDW8_9ACTN</name>
<dbReference type="GO" id="GO:0043041">
    <property type="term" value="P:amino acid activation for nonribosomal peptide biosynthetic process"/>
    <property type="evidence" value="ECO:0007669"/>
    <property type="project" value="TreeGrafter"/>
</dbReference>
<dbReference type="AlphaFoldDB" id="A0A4R5CDW8"/>
<feature type="domain" description="AMP-binding enzyme C-terminal" evidence="2">
    <location>
        <begin position="414"/>
        <end position="486"/>
    </location>
</feature>
<dbReference type="GO" id="GO:0005737">
    <property type="term" value="C:cytoplasm"/>
    <property type="evidence" value="ECO:0007669"/>
    <property type="project" value="TreeGrafter"/>
</dbReference>
<dbReference type="PANTHER" id="PTHR45527">
    <property type="entry name" value="NONRIBOSOMAL PEPTIDE SYNTHETASE"/>
    <property type="match status" value="1"/>
</dbReference>
<organism evidence="3 4">
    <name type="scientific">Actinomadura rubrisoli</name>
    <dbReference type="NCBI Taxonomy" id="2530368"/>
    <lineage>
        <taxon>Bacteria</taxon>
        <taxon>Bacillati</taxon>
        <taxon>Actinomycetota</taxon>
        <taxon>Actinomycetes</taxon>
        <taxon>Streptosporangiales</taxon>
        <taxon>Thermomonosporaceae</taxon>
        <taxon>Actinomadura</taxon>
    </lineage>
</organism>
<dbReference type="GO" id="GO:0016874">
    <property type="term" value="F:ligase activity"/>
    <property type="evidence" value="ECO:0007669"/>
    <property type="project" value="UniProtKB-KW"/>
</dbReference>
<evidence type="ECO:0000259" key="1">
    <source>
        <dbReference type="Pfam" id="PF00501"/>
    </source>
</evidence>
<dbReference type="InterPro" id="IPR025110">
    <property type="entry name" value="AMP-bd_C"/>
</dbReference>
<dbReference type="Proteomes" id="UP000294513">
    <property type="component" value="Unassembled WGS sequence"/>
</dbReference>
<dbReference type="EMBL" id="SMKU01000012">
    <property type="protein sequence ID" value="TDD95362.1"/>
    <property type="molecule type" value="Genomic_DNA"/>
</dbReference>
<dbReference type="Pfam" id="PF13193">
    <property type="entry name" value="AMP-binding_C"/>
    <property type="match status" value="1"/>
</dbReference>
<gene>
    <name evidence="3" type="ORF">E1298_05155</name>
</gene>
<dbReference type="Pfam" id="PF00501">
    <property type="entry name" value="AMP-binding"/>
    <property type="match status" value="1"/>
</dbReference>
<dbReference type="SUPFAM" id="SSF56801">
    <property type="entry name" value="Acetyl-CoA synthetase-like"/>
    <property type="match status" value="1"/>
</dbReference>
<keyword evidence="4" id="KW-1185">Reference proteome</keyword>
<dbReference type="PANTHER" id="PTHR45527:SF1">
    <property type="entry name" value="FATTY ACID SYNTHASE"/>
    <property type="match status" value="1"/>
</dbReference>
<evidence type="ECO:0000313" key="3">
    <source>
        <dbReference type="EMBL" id="TDD95362.1"/>
    </source>
</evidence>
<evidence type="ECO:0000259" key="2">
    <source>
        <dbReference type="Pfam" id="PF13193"/>
    </source>
</evidence>
<keyword evidence="3" id="KW-0436">Ligase</keyword>
<feature type="domain" description="AMP-dependent synthetase/ligase" evidence="1">
    <location>
        <begin position="8"/>
        <end position="346"/>
    </location>
</feature>
<dbReference type="InterPro" id="IPR042099">
    <property type="entry name" value="ANL_N_sf"/>
</dbReference>
<dbReference type="InterPro" id="IPR000873">
    <property type="entry name" value="AMP-dep_synth/lig_dom"/>
</dbReference>